<name>A0A8J3IJ98_9CHLR</name>
<protein>
    <submittedName>
        <fullName evidence="2">Uncharacterized protein</fullName>
    </submittedName>
</protein>
<keyword evidence="3" id="KW-1185">Reference proteome</keyword>
<proteinExistence type="predicted"/>
<evidence type="ECO:0000256" key="1">
    <source>
        <dbReference type="SAM" id="MobiDB-lite"/>
    </source>
</evidence>
<organism evidence="2 3">
    <name type="scientific">Reticulibacter mediterranei</name>
    <dbReference type="NCBI Taxonomy" id="2778369"/>
    <lineage>
        <taxon>Bacteria</taxon>
        <taxon>Bacillati</taxon>
        <taxon>Chloroflexota</taxon>
        <taxon>Ktedonobacteria</taxon>
        <taxon>Ktedonobacterales</taxon>
        <taxon>Reticulibacteraceae</taxon>
        <taxon>Reticulibacter</taxon>
    </lineage>
</organism>
<dbReference type="EMBL" id="BNJK01000001">
    <property type="protein sequence ID" value="GHO95561.1"/>
    <property type="molecule type" value="Genomic_DNA"/>
</dbReference>
<accession>A0A8J3IJ98</accession>
<comment type="caution">
    <text evidence="2">The sequence shown here is derived from an EMBL/GenBank/DDBJ whole genome shotgun (WGS) entry which is preliminary data.</text>
</comment>
<dbReference type="RefSeq" id="WP_220206233.1">
    <property type="nucleotide sequence ID" value="NZ_BNJK01000001.1"/>
</dbReference>
<gene>
    <name evidence="2" type="ORF">KSF_056090</name>
</gene>
<evidence type="ECO:0000313" key="2">
    <source>
        <dbReference type="EMBL" id="GHO95561.1"/>
    </source>
</evidence>
<dbReference type="AlphaFoldDB" id="A0A8J3IJ98"/>
<feature type="region of interest" description="Disordered" evidence="1">
    <location>
        <begin position="31"/>
        <end position="56"/>
    </location>
</feature>
<dbReference type="Proteomes" id="UP000597444">
    <property type="component" value="Unassembled WGS sequence"/>
</dbReference>
<reference evidence="2" key="1">
    <citation type="submission" date="2020-10" db="EMBL/GenBank/DDBJ databases">
        <title>Taxonomic study of unclassified bacteria belonging to the class Ktedonobacteria.</title>
        <authorList>
            <person name="Yabe S."/>
            <person name="Wang C.M."/>
            <person name="Zheng Y."/>
            <person name="Sakai Y."/>
            <person name="Cavaletti L."/>
            <person name="Monciardini P."/>
            <person name="Donadio S."/>
        </authorList>
    </citation>
    <scope>NUCLEOTIDE SEQUENCE</scope>
    <source>
        <strain evidence="2">ID150040</strain>
    </source>
</reference>
<sequence length="56" mass="6396">MLLMKPLVQSSPTTPYTRAYIRDMVRGFESDEQANQWSKNPHADASADMSFIGYLE</sequence>
<evidence type="ECO:0000313" key="3">
    <source>
        <dbReference type="Proteomes" id="UP000597444"/>
    </source>
</evidence>